<evidence type="ECO:0000259" key="6">
    <source>
        <dbReference type="PROSITE" id="PS50928"/>
    </source>
</evidence>
<proteinExistence type="inferred from homology"/>
<feature type="transmembrane region" description="Helical" evidence="5">
    <location>
        <begin position="139"/>
        <end position="167"/>
    </location>
</feature>
<name>A0AAP2W7P5_9EURY</name>
<evidence type="ECO:0000256" key="3">
    <source>
        <dbReference type="ARBA" id="ARBA00022989"/>
    </source>
</evidence>
<comment type="similarity">
    <text evidence="5">Belongs to the binding-protein-dependent transport system permease family.</text>
</comment>
<evidence type="ECO:0000313" key="7">
    <source>
        <dbReference type="EMBL" id="MCD1295424.1"/>
    </source>
</evidence>
<feature type="transmembrane region" description="Helical" evidence="5">
    <location>
        <begin position="192"/>
        <end position="215"/>
    </location>
</feature>
<feature type="transmembrane region" description="Helical" evidence="5">
    <location>
        <begin position="254"/>
        <end position="276"/>
    </location>
</feature>
<evidence type="ECO:0000313" key="8">
    <source>
        <dbReference type="Proteomes" id="UP001320159"/>
    </source>
</evidence>
<evidence type="ECO:0000256" key="1">
    <source>
        <dbReference type="ARBA" id="ARBA00004141"/>
    </source>
</evidence>
<dbReference type="EMBL" id="PGCK01000008">
    <property type="protein sequence ID" value="MCD1295424.1"/>
    <property type="molecule type" value="Genomic_DNA"/>
</dbReference>
<sequence>MKKSDRKGMIVQYAITLSIILILNFFLPRMMPGDPFLLLSGDAEGEVVSILTEEQRLYYISYYGLDRPVYEQFISYVMSLFTGDFGMSIYYKVSVLQAIWTHLPWTVLIVLGATIISTLAGISLGIFSAKRREGAADKLMIVGLISFAEIPSFLLGIVLLLTFAVYLKIFPLAGAITPFARYAGLPDQIWDIAYHAFLPMITLAFTQLTGVYLLTRNTLVTVMTRDYIRTARAKGIGERLVWNRHALRNALLPVVTRVGFQLGMLVGGAVLVENVFNYPGIGTLLRNAVIARDYPLIQGIMLVMAISILTANYLVDALYKRLDPRTESAEV</sequence>
<keyword evidence="4 5" id="KW-0472">Membrane</keyword>
<protein>
    <submittedName>
        <fullName evidence="7">ABC transporter permease</fullName>
    </submittedName>
</protein>
<dbReference type="InterPro" id="IPR000515">
    <property type="entry name" value="MetI-like"/>
</dbReference>
<dbReference type="GO" id="GO:0055085">
    <property type="term" value="P:transmembrane transport"/>
    <property type="evidence" value="ECO:0007669"/>
    <property type="project" value="InterPro"/>
</dbReference>
<keyword evidence="2 5" id="KW-0812">Transmembrane</keyword>
<dbReference type="SUPFAM" id="SSF161098">
    <property type="entry name" value="MetI-like"/>
    <property type="match status" value="1"/>
</dbReference>
<comment type="subcellular location">
    <subcellularLocation>
        <location evidence="5">Cell membrane</location>
        <topology evidence="5">Multi-pass membrane protein</topology>
    </subcellularLocation>
    <subcellularLocation>
        <location evidence="1">Membrane</location>
        <topology evidence="1">Multi-pass membrane protein</topology>
    </subcellularLocation>
</comment>
<gene>
    <name evidence="7" type="ORF">CUJ83_10480</name>
</gene>
<accession>A0AAP2W7P5</accession>
<feature type="transmembrane region" description="Helical" evidence="5">
    <location>
        <begin position="9"/>
        <end position="27"/>
    </location>
</feature>
<reference evidence="7 8" key="1">
    <citation type="submission" date="2017-11" db="EMBL/GenBank/DDBJ databases">
        <title>Isolation and Characterization of Family Methanocellaceae Species from Potential Methane Hydrate Area Offshore Southwestern Taiwan.</title>
        <authorList>
            <person name="Zhang W.-L."/>
            <person name="Chen W.-C."/>
            <person name="Lai M.-C."/>
            <person name="Chen S.-C."/>
        </authorList>
    </citation>
    <scope>NUCLEOTIDE SEQUENCE [LARGE SCALE GENOMIC DNA]</scope>
    <source>
        <strain evidence="7 8">CWC-04</strain>
    </source>
</reference>
<dbReference type="AlphaFoldDB" id="A0AAP2W7P5"/>
<organism evidence="7 8">
    <name type="scientific">Methanooceanicella nereidis</name>
    <dbReference type="NCBI Taxonomy" id="2052831"/>
    <lineage>
        <taxon>Archaea</taxon>
        <taxon>Methanobacteriati</taxon>
        <taxon>Methanobacteriota</taxon>
        <taxon>Stenosarchaea group</taxon>
        <taxon>Methanomicrobia</taxon>
        <taxon>Methanocellales</taxon>
        <taxon>Methanocellaceae</taxon>
        <taxon>Methanooceanicella</taxon>
    </lineage>
</organism>
<keyword evidence="8" id="KW-1185">Reference proteome</keyword>
<feature type="domain" description="ABC transmembrane type-1" evidence="6">
    <location>
        <begin position="103"/>
        <end position="315"/>
    </location>
</feature>
<feature type="transmembrane region" description="Helical" evidence="5">
    <location>
        <begin position="296"/>
        <end position="315"/>
    </location>
</feature>
<dbReference type="PANTHER" id="PTHR43376">
    <property type="entry name" value="OLIGOPEPTIDE TRANSPORT SYSTEM PERMEASE PROTEIN"/>
    <property type="match status" value="1"/>
</dbReference>
<dbReference type="Gene3D" id="1.10.3720.10">
    <property type="entry name" value="MetI-like"/>
    <property type="match status" value="1"/>
</dbReference>
<dbReference type="CDD" id="cd06261">
    <property type="entry name" value="TM_PBP2"/>
    <property type="match status" value="1"/>
</dbReference>
<dbReference type="GO" id="GO:0005886">
    <property type="term" value="C:plasma membrane"/>
    <property type="evidence" value="ECO:0007669"/>
    <property type="project" value="UniProtKB-SubCell"/>
</dbReference>
<keyword evidence="5" id="KW-0813">Transport</keyword>
<dbReference type="RefSeq" id="WP_230742277.1">
    <property type="nucleotide sequence ID" value="NZ_PGCK01000008.1"/>
</dbReference>
<feature type="transmembrane region" description="Helical" evidence="5">
    <location>
        <begin position="105"/>
        <end position="127"/>
    </location>
</feature>
<evidence type="ECO:0000256" key="2">
    <source>
        <dbReference type="ARBA" id="ARBA00022692"/>
    </source>
</evidence>
<dbReference type="PANTHER" id="PTHR43376:SF1">
    <property type="entry name" value="OLIGOPEPTIDE TRANSPORT SYSTEM PERMEASE PROTEIN"/>
    <property type="match status" value="1"/>
</dbReference>
<keyword evidence="3 5" id="KW-1133">Transmembrane helix</keyword>
<dbReference type="Pfam" id="PF00528">
    <property type="entry name" value="BPD_transp_1"/>
    <property type="match status" value="1"/>
</dbReference>
<dbReference type="PROSITE" id="PS50928">
    <property type="entry name" value="ABC_TM1"/>
    <property type="match status" value="1"/>
</dbReference>
<evidence type="ECO:0000256" key="5">
    <source>
        <dbReference type="RuleBase" id="RU363032"/>
    </source>
</evidence>
<dbReference type="Proteomes" id="UP001320159">
    <property type="component" value="Unassembled WGS sequence"/>
</dbReference>
<dbReference type="InterPro" id="IPR035906">
    <property type="entry name" value="MetI-like_sf"/>
</dbReference>
<comment type="caution">
    <text evidence="7">The sequence shown here is derived from an EMBL/GenBank/DDBJ whole genome shotgun (WGS) entry which is preliminary data.</text>
</comment>
<evidence type="ECO:0000256" key="4">
    <source>
        <dbReference type="ARBA" id="ARBA00023136"/>
    </source>
</evidence>